<name>A0ABR2IBL7_9EUKA</name>
<evidence type="ECO:0000313" key="7">
    <source>
        <dbReference type="EMBL" id="KAK8860433.1"/>
    </source>
</evidence>
<evidence type="ECO:0000256" key="2">
    <source>
        <dbReference type="ARBA" id="ARBA00022448"/>
    </source>
</evidence>
<dbReference type="InterPro" id="IPR040122">
    <property type="entry name" value="Importin_beta"/>
</dbReference>
<keyword evidence="2" id="KW-0813">Transport</keyword>
<proteinExistence type="predicted"/>
<dbReference type="SMART" id="SM00913">
    <property type="entry name" value="IBN_N"/>
    <property type="match status" value="1"/>
</dbReference>
<organism evidence="7 8">
    <name type="scientific">Tritrichomonas musculus</name>
    <dbReference type="NCBI Taxonomy" id="1915356"/>
    <lineage>
        <taxon>Eukaryota</taxon>
        <taxon>Metamonada</taxon>
        <taxon>Parabasalia</taxon>
        <taxon>Tritrichomonadida</taxon>
        <taxon>Tritrichomonadidae</taxon>
        <taxon>Tritrichomonas</taxon>
    </lineage>
</organism>
<dbReference type="InterPro" id="IPR016024">
    <property type="entry name" value="ARM-type_fold"/>
</dbReference>
<evidence type="ECO:0000313" key="8">
    <source>
        <dbReference type="Proteomes" id="UP001470230"/>
    </source>
</evidence>
<dbReference type="Proteomes" id="UP001470230">
    <property type="component" value="Unassembled WGS sequence"/>
</dbReference>
<comment type="caution">
    <text evidence="7">The sequence shown here is derived from an EMBL/GenBank/DDBJ whole genome shotgun (WGS) entry which is preliminary data.</text>
</comment>
<keyword evidence="8" id="KW-1185">Reference proteome</keyword>
<dbReference type="PANTHER" id="PTHR10527">
    <property type="entry name" value="IMPORTIN BETA"/>
    <property type="match status" value="1"/>
</dbReference>
<dbReference type="SUPFAM" id="SSF48371">
    <property type="entry name" value="ARM repeat"/>
    <property type="match status" value="2"/>
</dbReference>
<dbReference type="Gene3D" id="1.25.10.10">
    <property type="entry name" value="Leucine-rich Repeat Variant"/>
    <property type="match status" value="2"/>
</dbReference>
<evidence type="ECO:0000256" key="4">
    <source>
        <dbReference type="ARBA" id="ARBA00022737"/>
    </source>
</evidence>
<keyword evidence="4" id="KW-0677">Repeat</keyword>
<keyword evidence="5" id="KW-0653">Protein transport</keyword>
<reference evidence="7 8" key="1">
    <citation type="submission" date="2024-04" db="EMBL/GenBank/DDBJ databases">
        <title>Tritrichomonas musculus Genome.</title>
        <authorList>
            <person name="Alves-Ferreira E."/>
            <person name="Grigg M."/>
            <person name="Lorenzi H."/>
            <person name="Galac M."/>
        </authorList>
    </citation>
    <scope>NUCLEOTIDE SEQUENCE [LARGE SCALE GENOMIC DNA]</scope>
    <source>
        <strain evidence="7 8">EAF2021</strain>
    </source>
</reference>
<evidence type="ECO:0000256" key="5">
    <source>
        <dbReference type="ARBA" id="ARBA00022927"/>
    </source>
</evidence>
<feature type="domain" description="Importin N-terminal" evidence="6">
    <location>
        <begin position="23"/>
        <end position="88"/>
    </location>
</feature>
<gene>
    <name evidence="7" type="ORF">M9Y10_012098</name>
</gene>
<dbReference type="InterPro" id="IPR001494">
    <property type="entry name" value="Importin-beta_N"/>
</dbReference>
<dbReference type="InterPro" id="IPR011989">
    <property type="entry name" value="ARM-like"/>
</dbReference>
<evidence type="ECO:0000256" key="1">
    <source>
        <dbReference type="ARBA" id="ARBA00004496"/>
    </source>
</evidence>
<keyword evidence="3" id="KW-0963">Cytoplasm</keyword>
<sequence>MEQITTLLSRVQNPQSTDDIVNATKELLELFKEPSTIIFLFTLLNNQEFGLRQYAAVFLKKCIKNCWDDLDVNSKEDIKQHILNSLSTETNLLVAKNTIQSCKKVFKSDAKNWPGLFTFISNYNQIPLGLPITLYLIYFSAKYLGTDIIEANFNVFGEIANQGINSQDIEAFVLTCEMFGALISFISLSKISLYESQETFLIQAFINYLLNSDDNVLIERIGLALADTFLGEALPIPAVSILQQLLQLIQNPEFPKQKYVDVFNSITFLIKGHAVELIDEAATILKAAIFCGAAVFNPQAEDSIYDVNMISNTAGDLAGELKMPRFIKLVQSLTPDLSNDALYISYAHVLYHSIDECIEEVLNDFKSIVNIAIQFLNSSILQVKEVGALISDIIADYLEPSQLDVGVILLQNLIPFIVSGIPSITDSAFTAITSILAQGLIRNDLISPLLSNLLAVLENENMIEIHYMSIEAISSLIFAVEEDILPYSNQILPIIIKAATLPPDNPSADLIKQQAIIALGNIIRFGSQSIPDHIQQAVELILSSADPNDIDMNHSVLIALGNLIIAHCPILVNYREKIINIIGSIICYLINNELTRDESINDNKVEEDADFNHALQGFIDSLNIMEWIFKDYNELAPPIIETAANPDSQEPTESITKWMFTILQFMKAPFPQLQTNSITAGMYGTSMIMRIHPVDQSKYFTELINLFNSEEPEVVGACFKAFNYFVKDDIPIDPKYIDEAIKAAFCALEGSLQFQKKKRNFDFHSSKHVFRFFKSLFIKSMKLGNPEAFPLQKFISSGNKMLNGSRQLFEMAQYIKVLNFIYSNCHETIKSLSKKILIKVMIECFNRFVQTFSDEDIDYSAYSVPPSPIASIYLLLQFDPNAIKDLYPKTMQLIQSILTQDFNGERFYNATIATAIEFLCINYQLDPNSFDLSNWLPLILHRLPLKLMGNEKLSEHIYSVILSLLSNPDIVKQYGSEILRIFAQTLGVKDKYFDKFHFQPSTYEKIIEVTKQLISSSGATPESMKELFSNDEQSYMRMCTRINQ</sequence>
<protein>
    <submittedName>
        <fullName evidence="7">Importin 4</fullName>
    </submittedName>
</protein>
<dbReference type="EMBL" id="JAPFFF010000018">
    <property type="protein sequence ID" value="KAK8860433.1"/>
    <property type="molecule type" value="Genomic_DNA"/>
</dbReference>
<comment type="subcellular location">
    <subcellularLocation>
        <location evidence="1">Cytoplasm</location>
    </subcellularLocation>
</comment>
<evidence type="ECO:0000256" key="3">
    <source>
        <dbReference type="ARBA" id="ARBA00022490"/>
    </source>
</evidence>
<dbReference type="Pfam" id="PF03810">
    <property type="entry name" value="IBN_N"/>
    <property type="match status" value="1"/>
</dbReference>
<evidence type="ECO:0000259" key="6">
    <source>
        <dbReference type="PROSITE" id="PS50166"/>
    </source>
</evidence>
<dbReference type="PROSITE" id="PS50166">
    <property type="entry name" value="IMPORTIN_B_NT"/>
    <property type="match status" value="1"/>
</dbReference>
<accession>A0ABR2IBL7</accession>